<dbReference type="InterPro" id="IPR043519">
    <property type="entry name" value="NT_sf"/>
</dbReference>
<dbReference type="AlphaFoldDB" id="A0ABD5IE51"/>
<gene>
    <name evidence="1" type="ORF">SJ435_07880</name>
</gene>
<sequence length="114" mass="13164">MTRLGEICSIVAATFHQISRSAIKKAGDFWPISAGMRLRNHVRSSLLKREMAARSITVEGYETQWLERYQDEALKLREMLAGVLTAIHHIGSTAVPNQRLISCWRLKAWRRWMV</sequence>
<proteinExistence type="predicted"/>
<evidence type="ECO:0000313" key="1">
    <source>
        <dbReference type="EMBL" id="MDX7082304.1"/>
    </source>
</evidence>
<protein>
    <submittedName>
        <fullName evidence="1">GrpB family protein</fullName>
    </submittedName>
</protein>
<organism evidence="1 2">
    <name type="scientific">Serratia marcescens</name>
    <dbReference type="NCBI Taxonomy" id="615"/>
    <lineage>
        <taxon>Bacteria</taxon>
        <taxon>Pseudomonadati</taxon>
        <taxon>Pseudomonadota</taxon>
        <taxon>Gammaproteobacteria</taxon>
        <taxon>Enterobacterales</taxon>
        <taxon>Yersiniaceae</taxon>
        <taxon>Serratia</taxon>
    </lineage>
</organism>
<dbReference type="Pfam" id="PF04229">
    <property type="entry name" value="GrpB"/>
    <property type="match status" value="1"/>
</dbReference>
<evidence type="ECO:0000313" key="2">
    <source>
        <dbReference type="Proteomes" id="UP001275057"/>
    </source>
</evidence>
<reference evidence="1 2" key="1">
    <citation type="submission" date="2023-11" db="EMBL/GenBank/DDBJ databases">
        <title>Detection of rare carbapenemases in Enterobacterales - comparison of two colorimetric and two CIM-based carbapenemase assays.</title>
        <authorList>
            <person name="Schaffarczyk L."/>
            <person name="Noster J."/>
            <person name="Stelzer Y."/>
            <person name="Sattler J."/>
            <person name="Gatermann S."/>
            <person name="Hamprecht A."/>
        </authorList>
    </citation>
    <scope>NUCLEOTIDE SEQUENCE [LARGE SCALE GENOMIC DNA]</scope>
    <source>
        <strain evidence="1 2">CIM-Carb-136</strain>
    </source>
</reference>
<accession>A0ABD5IE51</accession>
<comment type="caution">
    <text evidence="1">The sequence shown here is derived from an EMBL/GenBank/DDBJ whole genome shotgun (WGS) entry which is preliminary data.</text>
</comment>
<dbReference type="InterPro" id="IPR007344">
    <property type="entry name" value="GrpB/CoaE"/>
</dbReference>
<dbReference type="Gene3D" id="3.30.460.10">
    <property type="entry name" value="Beta Polymerase, domain 2"/>
    <property type="match status" value="1"/>
</dbReference>
<dbReference type="SUPFAM" id="SSF81301">
    <property type="entry name" value="Nucleotidyltransferase"/>
    <property type="match status" value="1"/>
</dbReference>
<name>A0ABD5IE51_SERMA</name>
<dbReference type="EMBL" id="JAXABG010000003">
    <property type="protein sequence ID" value="MDX7082304.1"/>
    <property type="molecule type" value="Genomic_DNA"/>
</dbReference>
<dbReference type="RefSeq" id="WP_193159095.1">
    <property type="nucleotide sequence ID" value="NZ_JAXABG010000003.1"/>
</dbReference>
<dbReference type="Proteomes" id="UP001275057">
    <property type="component" value="Unassembled WGS sequence"/>
</dbReference>